<evidence type="ECO:0000313" key="1">
    <source>
        <dbReference type="EMBL" id="KKN34588.1"/>
    </source>
</evidence>
<protein>
    <submittedName>
        <fullName evidence="1">Uncharacterized protein</fullName>
    </submittedName>
</protein>
<name>A0A0F9SZB1_9ZZZZ</name>
<reference evidence="1" key="1">
    <citation type="journal article" date="2015" name="Nature">
        <title>Complex archaea that bridge the gap between prokaryotes and eukaryotes.</title>
        <authorList>
            <person name="Spang A."/>
            <person name="Saw J.H."/>
            <person name="Jorgensen S.L."/>
            <person name="Zaremba-Niedzwiedzka K."/>
            <person name="Martijn J."/>
            <person name="Lind A.E."/>
            <person name="van Eijk R."/>
            <person name="Schleper C."/>
            <person name="Guy L."/>
            <person name="Ettema T.J."/>
        </authorList>
    </citation>
    <scope>NUCLEOTIDE SEQUENCE</scope>
</reference>
<organism evidence="1">
    <name type="scientific">marine sediment metagenome</name>
    <dbReference type="NCBI Taxonomy" id="412755"/>
    <lineage>
        <taxon>unclassified sequences</taxon>
        <taxon>metagenomes</taxon>
        <taxon>ecological metagenomes</taxon>
    </lineage>
</organism>
<sequence>MLSDLDIVKLVEQMAVVIDAVDLVEEELFKRADDASLEKIAANPGDEQEKFGLQMSMGILALKKLIAEGRVEGYLPPSHT</sequence>
<dbReference type="EMBL" id="LAZR01002096">
    <property type="protein sequence ID" value="KKN34588.1"/>
    <property type="molecule type" value="Genomic_DNA"/>
</dbReference>
<comment type="caution">
    <text evidence="1">The sequence shown here is derived from an EMBL/GenBank/DDBJ whole genome shotgun (WGS) entry which is preliminary data.</text>
</comment>
<proteinExistence type="predicted"/>
<gene>
    <name evidence="1" type="ORF">LCGC14_0792280</name>
</gene>
<dbReference type="AlphaFoldDB" id="A0A0F9SZB1"/>
<accession>A0A0F9SZB1</accession>